<feature type="region of interest" description="Disordered" evidence="1">
    <location>
        <begin position="226"/>
        <end position="256"/>
    </location>
</feature>
<accession>A0A8S1M8C5</accession>
<keyword evidence="4" id="KW-1185">Reference proteome</keyword>
<dbReference type="PROSITE" id="PS50222">
    <property type="entry name" value="EF_HAND_2"/>
    <property type="match status" value="1"/>
</dbReference>
<dbReference type="GO" id="GO:0005509">
    <property type="term" value="F:calcium ion binding"/>
    <property type="evidence" value="ECO:0007669"/>
    <property type="project" value="InterPro"/>
</dbReference>
<evidence type="ECO:0000259" key="2">
    <source>
        <dbReference type="PROSITE" id="PS50222"/>
    </source>
</evidence>
<dbReference type="OMA" id="RMAFIPP"/>
<evidence type="ECO:0000313" key="4">
    <source>
        <dbReference type="Proteomes" id="UP000688137"/>
    </source>
</evidence>
<evidence type="ECO:0000256" key="1">
    <source>
        <dbReference type="SAM" id="MobiDB-lite"/>
    </source>
</evidence>
<sequence>MINLSVREQELIEQICSKNNKQNKNSKQVLCQQKLISQSSTKLLATRLEQKLNEIMQEIDEKNEGYVNMQQMGRIFTLLDIFQAISYDQNYEMEVQGLNSQSQRQLEIDLHEKAFAIISQGKDIADIQAAFCFFRIIQDPNNLEATKSASLMIDYLEKILEKEVDKESILRFCQEFQHYQKTRLSGAKTGYLKANLAQNLIDSYEKTHTFKPSINPISEALLRQSYKRENQESQHSQRSSDSKVSQLYKKKQQSNQKINQLKLEQETQEMKECTFKPQIISKKELPNVVDRLYKVKTRQEVEEQIKQNEIEKLDQEFSKCSFQPQINGCMPDMEQVGVNGYGQAVERLRRANDQRYLREIQLNHKPSGENYEKVKRMAFIPPDMLQRSKVQKEIPILYIDIKIGPSKVGRLALRKNDNVEEVVKSFCKVWGVALQDYDLLVNQVKENLKNVVTESEMEDL</sequence>
<evidence type="ECO:0000313" key="3">
    <source>
        <dbReference type="EMBL" id="CAD8076039.1"/>
    </source>
</evidence>
<dbReference type="PANTHER" id="PTHR38150">
    <property type="entry name" value="EF-HAND DOMAIN-CONTAINING PROTEIN"/>
    <property type="match status" value="1"/>
</dbReference>
<feature type="domain" description="EF-hand" evidence="2">
    <location>
        <begin position="47"/>
        <end position="82"/>
    </location>
</feature>
<dbReference type="InterPro" id="IPR002048">
    <property type="entry name" value="EF_hand_dom"/>
</dbReference>
<gene>
    <name evidence="3" type="ORF">PPRIM_AZ9-3.1.T0550203</name>
</gene>
<feature type="compositionally biased region" description="Polar residues" evidence="1">
    <location>
        <begin position="233"/>
        <end position="245"/>
    </location>
</feature>
<organism evidence="3 4">
    <name type="scientific">Paramecium primaurelia</name>
    <dbReference type="NCBI Taxonomy" id="5886"/>
    <lineage>
        <taxon>Eukaryota</taxon>
        <taxon>Sar</taxon>
        <taxon>Alveolata</taxon>
        <taxon>Ciliophora</taxon>
        <taxon>Intramacronucleata</taxon>
        <taxon>Oligohymenophorea</taxon>
        <taxon>Peniculida</taxon>
        <taxon>Parameciidae</taxon>
        <taxon>Paramecium</taxon>
    </lineage>
</organism>
<comment type="caution">
    <text evidence="3">The sequence shown here is derived from an EMBL/GenBank/DDBJ whole genome shotgun (WGS) entry which is preliminary data.</text>
</comment>
<dbReference type="EMBL" id="CAJJDM010000055">
    <property type="protein sequence ID" value="CAD8076039.1"/>
    <property type="molecule type" value="Genomic_DNA"/>
</dbReference>
<dbReference type="AlphaFoldDB" id="A0A8S1M8C5"/>
<proteinExistence type="predicted"/>
<protein>
    <recommendedName>
        <fullName evidence="2">EF-hand domain-containing protein</fullName>
    </recommendedName>
</protein>
<dbReference type="PANTHER" id="PTHR38150:SF1">
    <property type="entry name" value="PFU DOMAIN-CONTAINING PROTEIN"/>
    <property type="match status" value="1"/>
</dbReference>
<name>A0A8S1M8C5_PARPR</name>
<reference evidence="3" key="1">
    <citation type="submission" date="2021-01" db="EMBL/GenBank/DDBJ databases">
        <authorList>
            <consortium name="Genoscope - CEA"/>
            <person name="William W."/>
        </authorList>
    </citation>
    <scope>NUCLEOTIDE SEQUENCE</scope>
</reference>
<dbReference type="Proteomes" id="UP000688137">
    <property type="component" value="Unassembled WGS sequence"/>
</dbReference>